<dbReference type="RefSeq" id="XP_001367122.1">
    <property type="nucleotide sequence ID" value="XM_001367085.4"/>
</dbReference>
<evidence type="ECO:0000259" key="4">
    <source>
        <dbReference type="Pfam" id="PF00561"/>
    </source>
</evidence>
<dbReference type="GO" id="GO:0016020">
    <property type="term" value="C:membrane"/>
    <property type="evidence" value="ECO:0007669"/>
    <property type="project" value="Ensembl"/>
</dbReference>
<dbReference type="Pfam" id="PF00561">
    <property type="entry name" value="Abhydrolase_1"/>
    <property type="match status" value="1"/>
</dbReference>
<dbReference type="Ensembl" id="ENSMODT00000067111.1">
    <property type="protein sequence ID" value="ENSMODP00000050395.1"/>
    <property type="gene ID" value="ENSMODG00000041517.1"/>
</dbReference>
<dbReference type="OMA" id="QNWFSWR"/>
<dbReference type="InterPro" id="IPR029058">
    <property type="entry name" value="AB_hydrolase_fold"/>
</dbReference>
<dbReference type="InterPro" id="IPR000073">
    <property type="entry name" value="AB_hydrolase_1"/>
</dbReference>
<dbReference type="InParanoid" id="A0A5F8GSD4"/>
<name>A0A5F8GSD4_MONDO</name>
<dbReference type="PRINTS" id="PR00412">
    <property type="entry name" value="EPOXHYDRLASE"/>
</dbReference>
<reference evidence="5" key="2">
    <citation type="submission" date="2025-08" db="UniProtKB">
        <authorList>
            <consortium name="Ensembl"/>
        </authorList>
    </citation>
    <scope>IDENTIFICATION</scope>
</reference>
<organism evidence="5 6">
    <name type="scientific">Monodelphis domestica</name>
    <name type="common">Gray short-tailed opossum</name>
    <dbReference type="NCBI Taxonomy" id="13616"/>
    <lineage>
        <taxon>Eukaryota</taxon>
        <taxon>Metazoa</taxon>
        <taxon>Chordata</taxon>
        <taxon>Craniata</taxon>
        <taxon>Vertebrata</taxon>
        <taxon>Euteleostomi</taxon>
        <taxon>Mammalia</taxon>
        <taxon>Metatheria</taxon>
        <taxon>Didelphimorphia</taxon>
        <taxon>Didelphidae</taxon>
        <taxon>Monodelphis</taxon>
    </lineage>
</organism>
<keyword evidence="3" id="KW-1133">Transmembrane helix</keyword>
<evidence type="ECO:0000256" key="2">
    <source>
        <dbReference type="ARBA" id="ARBA00038334"/>
    </source>
</evidence>
<dbReference type="PANTHER" id="PTHR43329">
    <property type="entry name" value="EPOXIDE HYDROLASE"/>
    <property type="match status" value="1"/>
</dbReference>
<dbReference type="GO" id="GO:0016787">
    <property type="term" value="F:hydrolase activity"/>
    <property type="evidence" value="ECO:0000318"/>
    <property type="project" value="GO_Central"/>
</dbReference>
<evidence type="ECO:0000313" key="6">
    <source>
        <dbReference type="Proteomes" id="UP000002280"/>
    </source>
</evidence>
<dbReference type="PRINTS" id="PR00111">
    <property type="entry name" value="ABHYDROLASE"/>
</dbReference>
<dbReference type="OrthoDB" id="408373at2759"/>
<dbReference type="KEGG" id="mdo:100012757"/>
<feature type="domain" description="AB hydrolase-1" evidence="4">
    <location>
        <begin position="96"/>
        <end position="337"/>
    </location>
</feature>
<dbReference type="AlphaFoldDB" id="A0A5F8GSD4"/>
<dbReference type="GO" id="GO:0097176">
    <property type="term" value="P:epoxide metabolic process"/>
    <property type="evidence" value="ECO:0007669"/>
    <property type="project" value="Ensembl"/>
</dbReference>
<evidence type="ECO:0000256" key="1">
    <source>
        <dbReference type="ARBA" id="ARBA00022801"/>
    </source>
</evidence>
<dbReference type="FunCoup" id="A0A5F8GSD4">
    <property type="interactions" value="2"/>
</dbReference>
<dbReference type="Proteomes" id="UP000002280">
    <property type="component" value="Chromosome 3"/>
</dbReference>
<keyword evidence="3" id="KW-0812">Transmembrane</keyword>
<keyword evidence="3" id="KW-0472">Membrane</keyword>
<dbReference type="SUPFAM" id="SSF53474">
    <property type="entry name" value="alpha/beta-Hydrolases"/>
    <property type="match status" value="1"/>
</dbReference>
<feature type="transmembrane region" description="Helical" evidence="3">
    <location>
        <begin position="20"/>
        <end position="39"/>
    </location>
</feature>
<protein>
    <submittedName>
        <fullName evidence="5">Epoxide hydrolase 3</fullName>
    </submittedName>
</protein>
<dbReference type="GeneTree" id="ENSGT00940000162086"/>
<comment type="similarity">
    <text evidence="2">Belongs to the AB hydrolase superfamily. Epoxide hydrolase family.</text>
</comment>
<dbReference type="GO" id="GO:0004301">
    <property type="term" value="F:epoxide hydrolase activity"/>
    <property type="evidence" value="ECO:0007669"/>
    <property type="project" value="Ensembl"/>
</dbReference>
<dbReference type="GeneID" id="100012757"/>
<accession>A0A5F8GSD4</accession>
<proteinExistence type="inferred from homology"/>
<reference evidence="5 6" key="1">
    <citation type="journal article" date="2007" name="Nature">
        <title>Genome of the marsupial Monodelphis domestica reveals innovation in non-coding sequences.</title>
        <authorList>
            <person name="Mikkelsen T.S."/>
            <person name="Wakefield M.J."/>
            <person name="Aken B."/>
            <person name="Amemiya C.T."/>
            <person name="Chang J.L."/>
            <person name="Duke S."/>
            <person name="Garber M."/>
            <person name="Gentles A.J."/>
            <person name="Goodstadt L."/>
            <person name="Heger A."/>
            <person name="Jurka J."/>
            <person name="Kamal M."/>
            <person name="Mauceli E."/>
            <person name="Searle S.M."/>
            <person name="Sharpe T."/>
            <person name="Baker M.L."/>
            <person name="Batzer M.A."/>
            <person name="Benos P.V."/>
            <person name="Belov K."/>
            <person name="Clamp M."/>
            <person name="Cook A."/>
            <person name="Cuff J."/>
            <person name="Das R."/>
            <person name="Davidow L."/>
            <person name="Deakin J.E."/>
            <person name="Fazzari M.J."/>
            <person name="Glass J.L."/>
            <person name="Grabherr M."/>
            <person name="Greally J.M."/>
            <person name="Gu W."/>
            <person name="Hore T.A."/>
            <person name="Huttley G.A."/>
            <person name="Kleber M."/>
            <person name="Jirtle R.L."/>
            <person name="Koina E."/>
            <person name="Lee J.T."/>
            <person name="Mahony S."/>
            <person name="Marra M.A."/>
            <person name="Miller R.D."/>
            <person name="Nicholls R.D."/>
            <person name="Oda M."/>
            <person name="Papenfuss A.T."/>
            <person name="Parra Z.E."/>
            <person name="Pollock D.D."/>
            <person name="Ray D.A."/>
            <person name="Schein J.E."/>
            <person name="Speed T.P."/>
            <person name="Thompson K."/>
            <person name="VandeBerg J.L."/>
            <person name="Wade C.M."/>
            <person name="Walker J.A."/>
            <person name="Waters P.D."/>
            <person name="Webber C."/>
            <person name="Weidman J.R."/>
            <person name="Xie X."/>
            <person name="Zody M.C."/>
            <person name="Baldwin J."/>
            <person name="Abdouelleil A."/>
            <person name="Abdulkadir J."/>
            <person name="Abebe A."/>
            <person name="Abera B."/>
            <person name="Abreu J."/>
            <person name="Acer S.C."/>
            <person name="Aftuck L."/>
            <person name="Alexander A."/>
            <person name="An P."/>
            <person name="Anderson E."/>
            <person name="Anderson S."/>
            <person name="Arachi H."/>
            <person name="Azer M."/>
            <person name="Bachantsang P."/>
            <person name="Barry A."/>
            <person name="Bayul T."/>
            <person name="Berlin A."/>
            <person name="Bessette D."/>
            <person name="Bloom T."/>
            <person name="Bloom T."/>
            <person name="Boguslavskiy L."/>
            <person name="Bonnet C."/>
            <person name="Boukhgalter B."/>
            <person name="Bourzgui I."/>
            <person name="Brown A."/>
            <person name="Cahill P."/>
            <person name="Channer S."/>
            <person name="Cheshatsang Y."/>
            <person name="Chuda L."/>
            <person name="Citroen M."/>
            <person name="Collymore A."/>
            <person name="Cooke P."/>
            <person name="Costello M."/>
            <person name="D'Aco K."/>
            <person name="Daza R."/>
            <person name="De Haan G."/>
            <person name="DeGray S."/>
            <person name="DeMaso C."/>
            <person name="Dhargay N."/>
            <person name="Dooley K."/>
            <person name="Dooley E."/>
            <person name="Doricent M."/>
            <person name="Dorje P."/>
            <person name="Dorjee K."/>
            <person name="Dupes A."/>
            <person name="Elong R."/>
            <person name="Falk J."/>
            <person name="Farina A."/>
            <person name="Faro S."/>
            <person name="Ferguson D."/>
            <person name="Fisher S."/>
            <person name="Foley C.D."/>
            <person name="Franke A."/>
            <person name="Friedrich D."/>
            <person name="Gadbois L."/>
            <person name="Gearin G."/>
            <person name="Gearin C.R."/>
            <person name="Giannoukos G."/>
            <person name="Goode T."/>
            <person name="Graham J."/>
            <person name="Grandbois E."/>
            <person name="Grewal S."/>
            <person name="Gyaltsen K."/>
            <person name="Hafez N."/>
            <person name="Hagos B."/>
            <person name="Hall J."/>
            <person name="Henson C."/>
            <person name="Hollinger A."/>
            <person name="Honan T."/>
            <person name="Huard M.D."/>
            <person name="Hughes L."/>
            <person name="Hurhula B."/>
            <person name="Husby M.E."/>
            <person name="Kamat A."/>
            <person name="Kanga B."/>
            <person name="Kashin S."/>
            <person name="Khazanovich D."/>
            <person name="Kisner P."/>
            <person name="Lance K."/>
            <person name="Lara M."/>
            <person name="Lee W."/>
            <person name="Lennon N."/>
            <person name="Letendre F."/>
            <person name="LeVine R."/>
            <person name="Lipovsky A."/>
            <person name="Liu X."/>
            <person name="Liu J."/>
            <person name="Liu S."/>
            <person name="Lokyitsang T."/>
            <person name="Lokyitsang Y."/>
            <person name="Lubonja R."/>
            <person name="Lui A."/>
            <person name="MacDonald P."/>
            <person name="Magnisalis V."/>
            <person name="Maru K."/>
            <person name="Matthews C."/>
            <person name="McCusker W."/>
            <person name="McDonough S."/>
            <person name="Mehta T."/>
            <person name="Meldrim J."/>
            <person name="Meneus L."/>
            <person name="Mihai O."/>
            <person name="Mihalev A."/>
            <person name="Mihova T."/>
            <person name="Mittelman R."/>
            <person name="Mlenga V."/>
            <person name="Montmayeur A."/>
            <person name="Mulrain L."/>
            <person name="Navidi A."/>
            <person name="Naylor J."/>
            <person name="Negash T."/>
            <person name="Nguyen T."/>
            <person name="Nguyen N."/>
            <person name="Nicol R."/>
            <person name="Norbu C."/>
            <person name="Norbu N."/>
            <person name="Novod N."/>
            <person name="O'Neill B."/>
            <person name="Osman S."/>
            <person name="Markiewicz E."/>
            <person name="Oyono O.L."/>
            <person name="Patti C."/>
            <person name="Phunkhang P."/>
            <person name="Pierre F."/>
            <person name="Priest M."/>
            <person name="Raghuraman S."/>
            <person name="Rege F."/>
            <person name="Reyes R."/>
            <person name="Rise C."/>
            <person name="Rogov P."/>
            <person name="Ross K."/>
            <person name="Ryan E."/>
            <person name="Settipalli S."/>
            <person name="Shea T."/>
            <person name="Sherpa N."/>
            <person name="Shi L."/>
            <person name="Shih D."/>
            <person name="Sparrow T."/>
            <person name="Spaulding J."/>
            <person name="Stalker J."/>
            <person name="Stange-Thomann N."/>
            <person name="Stavropoulos S."/>
            <person name="Stone C."/>
            <person name="Strader C."/>
            <person name="Tesfaye S."/>
            <person name="Thomson T."/>
            <person name="Thoulutsang Y."/>
            <person name="Thoulutsang D."/>
            <person name="Topham K."/>
            <person name="Topping I."/>
            <person name="Tsamla T."/>
            <person name="Vassiliev H."/>
            <person name="Vo A."/>
            <person name="Wangchuk T."/>
            <person name="Wangdi T."/>
            <person name="Weiand M."/>
            <person name="Wilkinson J."/>
            <person name="Wilson A."/>
            <person name="Yadav S."/>
            <person name="Young G."/>
            <person name="Yu Q."/>
            <person name="Zembek L."/>
            <person name="Zhong D."/>
            <person name="Zimmer A."/>
            <person name="Zwirko Z."/>
            <person name="Jaffe D.B."/>
            <person name="Alvarez P."/>
            <person name="Brockman W."/>
            <person name="Butler J."/>
            <person name="Chin C."/>
            <person name="Gnerre S."/>
            <person name="MacCallum I."/>
            <person name="Graves J.A."/>
            <person name="Ponting C.P."/>
            <person name="Breen M."/>
            <person name="Samollow P.B."/>
            <person name="Lander E.S."/>
            <person name="Lindblad-Toh K."/>
        </authorList>
    </citation>
    <scope>NUCLEOTIDE SEQUENCE [LARGE SCALE GENOMIC DNA]</scope>
</reference>
<evidence type="ECO:0000313" key="5">
    <source>
        <dbReference type="Ensembl" id="ENSMODP00000050395.1"/>
    </source>
</evidence>
<dbReference type="InterPro" id="IPR000639">
    <property type="entry name" value="Epox_hydrolase-like"/>
</dbReference>
<reference evidence="5" key="3">
    <citation type="submission" date="2025-09" db="UniProtKB">
        <authorList>
            <consortium name="Ensembl"/>
        </authorList>
    </citation>
    <scope>IDENTIFICATION</scope>
</reference>
<dbReference type="Gene3D" id="3.40.50.1820">
    <property type="entry name" value="alpha/beta hydrolase"/>
    <property type="match status" value="1"/>
</dbReference>
<dbReference type="CTD" id="79852"/>
<sequence>MPNILVSTLLLPCRWSLRLLRFFMWILVYWGACLAAVVYSGKALGHVLSQPHRGCCGRPRTKIPSYLIDPSFGQHCFMSLKTSGLRLHYVIRGHGPLMLCLHGFPQNWFSWRYQLLEFGEAFCVVAVDMRGYGISDSPTSLKSYTIDALTIDIKDIIEGLGYSTCVLVAHDWGGLLAWNFSIYYPSMVQQLVIVSAAPMSVYQEYVMQHPSQLLRSGYVFLFQLPWLPEKLLSLSDFKILKETMIHPVTGIPGLTEEELETFLYSFSQIHGLTGPLNYYRNLFTHFPLERQQLTVPTLLLWGEKDQYLEPGLVASISKHFVSDHLQFHILPDAGHWIPQGQPAQMHNYMWSFLRRFKD</sequence>
<dbReference type="Bgee" id="ENSMODG00000041517">
    <property type="expression patterns" value="Expressed in spinal cord and 16 other cell types or tissues"/>
</dbReference>
<evidence type="ECO:0000256" key="3">
    <source>
        <dbReference type="SAM" id="Phobius"/>
    </source>
</evidence>
<dbReference type="STRING" id="13616.ENSMODP00000050395"/>
<keyword evidence="6" id="KW-1185">Reference proteome</keyword>
<keyword evidence="1" id="KW-0378">Hydrolase</keyword>
<gene>
    <name evidence="5" type="primary">EPHX3</name>
</gene>